<dbReference type="Gene3D" id="3.30.565.10">
    <property type="entry name" value="Histidine kinase-like ATPase, C-terminal domain"/>
    <property type="match status" value="1"/>
</dbReference>
<evidence type="ECO:0000313" key="13">
    <source>
        <dbReference type="EMBL" id="SMC31632.1"/>
    </source>
</evidence>
<dbReference type="SMART" id="SM00387">
    <property type="entry name" value="HATPase_c"/>
    <property type="match status" value="1"/>
</dbReference>
<feature type="domain" description="Histidine kinase" evidence="12">
    <location>
        <begin position="148"/>
        <end position="340"/>
    </location>
</feature>
<dbReference type="RefSeq" id="WP_084098001.1">
    <property type="nucleotide sequence ID" value="NZ_FWXK01000002.1"/>
</dbReference>
<dbReference type="EC" id="2.7.13.3" evidence="3"/>
<dbReference type="InterPro" id="IPR050482">
    <property type="entry name" value="Sensor_HK_TwoCompSys"/>
</dbReference>
<dbReference type="GO" id="GO:0046983">
    <property type="term" value="F:protein dimerization activity"/>
    <property type="evidence" value="ECO:0007669"/>
    <property type="project" value="InterPro"/>
</dbReference>
<dbReference type="GO" id="GO:0000155">
    <property type="term" value="F:phosphorelay sensor kinase activity"/>
    <property type="evidence" value="ECO:0007669"/>
    <property type="project" value="InterPro"/>
</dbReference>
<evidence type="ECO:0000256" key="7">
    <source>
        <dbReference type="ARBA" id="ARBA00022777"/>
    </source>
</evidence>
<keyword evidence="7 13" id="KW-0418">Kinase</keyword>
<dbReference type="Pfam" id="PF02518">
    <property type="entry name" value="HATPase_c"/>
    <property type="match status" value="1"/>
</dbReference>
<protein>
    <recommendedName>
        <fullName evidence="3">histidine kinase</fullName>
        <ecNumber evidence="3">2.7.13.3</ecNumber>
    </recommendedName>
</protein>
<comment type="catalytic activity">
    <reaction evidence="1">
        <text>ATP + protein L-histidine = ADP + protein N-phospho-L-histidine.</text>
        <dbReference type="EC" id="2.7.13.3"/>
    </reaction>
</comment>
<dbReference type="AlphaFoldDB" id="A0A1W1Y625"/>
<gene>
    <name evidence="13" type="ORF">SAMN04487984_0395</name>
</gene>
<dbReference type="PANTHER" id="PTHR24421:SF37">
    <property type="entry name" value="SENSOR HISTIDINE KINASE NARS"/>
    <property type="match status" value="1"/>
</dbReference>
<dbReference type="Proteomes" id="UP000243884">
    <property type="component" value="Unassembled WGS sequence"/>
</dbReference>
<evidence type="ECO:0000259" key="12">
    <source>
        <dbReference type="PROSITE" id="PS50109"/>
    </source>
</evidence>
<evidence type="ECO:0000256" key="6">
    <source>
        <dbReference type="ARBA" id="ARBA00022692"/>
    </source>
</evidence>
<dbReference type="GO" id="GO:0005886">
    <property type="term" value="C:plasma membrane"/>
    <property type="evidence" value="ECO:0007669"/>
    <property type="project" value="UniProtKB-SubCell"/>
</dbReference>
<feature type="transmembrane region" description="Helical" evidence="11">
    <location>
        <begin position="48"/>
        <end position="71"/>
    </location>
</feature>
<keyword evidence="14" id="KW-1185">Reference proteome</keyword>
<evidence type="ECO:0000256" key="5">
    <source>
        <dbReference type="ARBA" id="ARBA00022679"/>
    </source>
</evidence>
<evidence type="ECO:0000256" key="11">
    <source>
        <dbReference type="SAM" id="Phobius"/>
    </source>
</evidence>
<evidence type="ECO:0000256" key="9">
    <source>
        <dbReference type="ARBA" id="ARBA00023012"/>
    </source>
</evidence>
<keyword evidence="5" id="KW-0808">Transferase</keyword>
<dbReference type="InterPro" id="IPR011712">
    <property type="entry name" value="Sig_transdc_His_kin_sub3_dim/P"/>
</dbReference>
<dbReference type="Gene3D" id="1.20.5.1930">
    <property type="match status" value="1"/>
</dbReference>
<evidence type="ECO:0000256" key="1">
    <source>
        <dbReference type="ARBA" id="ARBA00000085"/>
    </source>
</evidence>
<evidence type="ECO:0000313" key="14">
    <source>
        <dbReference type="Proteomes" id="UP000243884"/>
    </source>
</evidence>
<dbReference type="EMBL" id="FWXK01000002">
    <property type="protein sequence ID" value="SMC31632.1"/>
    <property type="molecule type" value="Genomic_DNA"/>
</dbReference>
<dbReference type="SUPFAM" id="SSF55874">
    <property type="entry name" value="ATPase domain of HSP90 chaperone/DNA topoisomerase II/histidine kinase"/>
    <property type="match status" value="1"/>
</dbReference>
<keyword evidence="10 11" id="KW-0472">Membrane</keyword>
<name>A0A1W1Y625_9LACT</name>
<dbReference type="OrthoDB" id="9795828at2"/>
<comment type="subcellular location">
    <subcellularLocation>
        <location evidence="2">Cell membrane</location>
        <topology evidence="2">Multi-pass membrane protein</topology>
    </subcellularLocation>
</comment>
<keyword evidence="6 11" id="KW-0812">Transmembrane</keyword>
<sequence>MRIKRLLLIFFAILFGEIITLLVLFGMFPSQFIHIVRSLTLVQGIYSGLLLVVMFLIIALSLSTLLSIYLVEEEKALQGVLTQLLHSEENEASVKEELNYLPEQTKTLLVDLQQQISQWQQTQQQHALQEQEVNGLREDYIVKKERQRIARELHDSVSQQLFAMTMVLSAIEEEKEQLPKATQNLISQVVQMINFAQAEMRALLLHLRPLNLMDKPLDQGIEQLFKELDTKVAMTLETRLNPVNLPHEIEDNLFRIVQELLSNSLRHAKATVIECELFNRQSYAIIRFIDNGVGFKVNGQSSTSGYGLKNIQERVTQFGGNFKIMSEPDEGTVVEIAIPK</sequence>
<evidence type="ECO:0000256" key="4">
    <source>
        <dbReference type="ARBA" id="ARBA00022475"/>
    </source>
</evidence>
<evidence type="ECO:0000256" key="2">
    <source>
        <dbReference type="ARBA" id="ARBA00004651"/>
    </source>
</evidence>
<keyword evidence="9" id="KW-0902">Two-component regulatory system</keyword>
<dbReference type="STRING" id="371602.SAMN04487984_0395"/>
<feature type="transmembrane region" description="Helical" evidence="11">
    <location>
        <begin position="7"/>
        <end position="28"/>
    </location>
</feature>
<organism evidence="13 14">
    <name type="scientific">Aerococcus suis</name>
    <dbReference type="NCBI Taxonomy" id="371602"/>
    <lineage>
        <taxon>Bacteria</taxon>
        <taxon>Bacillati</taxon>
        <taxon>Bacillota</taxon>
        <taxon>Bacilli</taxon>
        <taxon>Lactobacillales</taxon>
        <taxon>Aerococcaceae</taxon>
        <taxon>Aerococcus</taxon>
    </lineage>
</organism>
<dbReference type="InterPro" id="IPR005467">
    <property type="entry name" value="His_kinase_dom"/>
</dbReference>
<accession>A0A1W1Y625</accession>
<keyword evidence="8 11" id="KW-1133">Transmembrane helix</keyword>
<evidence type="ECO:0000256" key="8">
    <source>
        <dbReference type="ARBA" id="ARBA00022989"/>
    </source>
</evidence>
<dbReference type="Pfam" id="PF07730">
    <property type="entry name" value="HisKA_3"/>
    <property type="match status" value="1"/>
</dbReference>
<dbReference type="InterPro" id="IPR036890">
    <property type="entry name" value="HATPase_C_sf"/>
</dbReference>
<proteinExistence type="predicted"/>
<reference evidence="14" key="1">
    <citation type="submission" date="2017-04" db="EMBL/GenBank/DDBJ databases">
        <authorList>
            <person name="Varghese N."/>
            <person name="Submissions S."/>
        </authorList>
    </citation>
    <scope>NUCLEOTIDE SEQUENCE [LARGE SCALE GENOMIC DNA]</scope>
    <source>
        <strain evidence="14">DSM 21500</strain>
    </source>
</reference>
<evidence type="ECO:0000256" key="3">
    <source>
        <dbReference type="ARBA" id="ARBA00012438"/>
    </source>
</evidence>
<dbReference type="InterPro" id="IPR003594">
    <property type="entry name" value="HATPase_dom"/>
</dbReference>
<dbReference type="PROSITE" id="PS50109">
    <property type="entry name" value="HIS_KIN"/>
    <property type="match status" value="1"/>
</dbReference>
<dbReference type="PANTHER" id="PTHR24421">
    <property type="entry name" value="NITRATE/NITRITE SENSOR PROTEIN NARX-RELATED"/>
    <property type="match status" value="1"/>
</dbReference>
<dbReference type="CDD" id="cd16917">
    <property type="entry name" value="HATPase_UhpB-NarQ-NarX-like"/>
    <property type="match status" value="1"/>
</dbReference>
<keyword evidence="4" id="KW-1003">Cell membrane</keyword>
<evidence type="ECO:0000256" key="10">
    <source>
        <dbReference type="ARBA" id="ARBA00023136"/>
    </source>
</evidence>